<proteinExistence type="predicted"/>
<dbReference type="GO" id="GO:0005737">
    <property type="term" value="C:cytoplasm"/>
    <property type="evidence" value="ECO:0007669"/>
    <property type="project" value="UniProtKB-SubCell"/>
</dbReference>
<dbReference type="PANTHER" id="PTHR36438:SF1">
    <property type="entry name" value="IRON-SULFUR CLUSTER REPAIR PROTEIN YTFE"/>
    <property type="match status" value="1"/>
</dbReference>
<dbReference type="InterPro" id="IPR019903">
    <property type="entry name" value="RIC_family"/>
</dbReference>
<dbReference type="RefSeq" id="WP_015010108.1">
    <property type="nucleotide sequence ID" value="NC_018704.1"/>
</dbReference>
<dbReference type="PANTHER" id="PTHR36438">
    <property type="entry name" value="IRON-SULFUR CLUSTER REPAIR PROTEIN YTFE"/>
    <property type="match status" value="1"/>
</dbReference>
<protein>
    <recommendedName>
        <fullName evidence="4">Iron-sulfur cluster repair di-iron protein, ric</fullName>
    </recommendedName>
</protein>
<keyword evidence="3" id="KW-1185">Reference proteome</keyword>
<dbReference type="EMBL" id="AP012050">
    <property type="protein sequence ID" value="BAM47505.1"/>
    <property type="molecule type" value="Genomic_DNA"/>
</dbReference>
<comment type="subcellular location">
    <subcellularLocation>
        <location evidence="1">Cytoplasm</location>
    </subcellularLocation>
</comment>
<name>K0IYC0_AMPXN</name>
<evidence type="ECO:0000313" key="3">
    <source>
        <dbReference type="Proteomes" id="UP000006294"/>
    </source>
</evidence>
<dbReference type="OrthoDB" id="9797132at2"/>
<evidence type="ECO:0008006" key="4">
    <source>
        <dbReference type="Google" id="ProtNLM"/>
    </source>
</evidence>
<evidence type="ECO:0000313" key="2">
    <source>
        <dbReference type="EMBL" id="BAM47505.1"/>
    </source>
</evidence>
<dbReference type="KEGG" id="axl:AXY_13730"/>
<dbReference type="AlphaFoldDB" id="K0IYC0"/>
<reference evidence="2 3" key="1">
    <citation type="submission" date="2011-01" db="EMBL/GenBank/DDBJ databases">
        <title>Whole genome sequence of Amphibacillus xylinus NBRC 15112.</title>
        <authorList>
            <person name="Nakazawa H."/>
            <person name="Katano Y."/>
            <person name="Nakamura S."/>
            <person name="Sasagawa M."/>
            <person name="Fukada J."/>
            <person name="Arai T."/>
            <person name="Sasakura N."/>
            <person name="Mochizuki D."/>
            <person name="Hosoyama A."/>
            <person name="Harada K."/>
            <person name="Horikawa H."/>
            <person name="Kato Y."/>
            <person name="Harada T."/>
            <person name="Sasaki K."/>
            <person name="Sekiguchi M."/>
            <person name="Hodoyama M."/>
            <person name="Nishiko R."/>
            <person name="Narita H."/>
            <person name="Hanamaki A."/>
            <person name="Hata C."/>
            <person name="Konno Y."/>
            <person name="Niimura Y."/>
            <person name="Yamazaki S."/>
            <person name="Fujita N."/>
        </authorList>
    </citation>
    <scope>NUCLEOTIDE SEQUENCE [LARGE SCALE GENOMIC DNA]</scope>
    <source>
        <strain evidence="3">ATCC 51415 / DSM 6626 / JCM 7361 / LMG 17667 / NBRC 15112 / Ep01</strain>
    </source>
</reference>
<dbReference type="HOGENOM" id="CLU_175292_0_0_9"/>
<sequence>MTKTSFTKTINDDFPLLEKYTPILARVHGDGHPELAEVRDIFKAINDKVKQNDFSQIDLSADFKQLRIITNDYTVPSDGCETYKATYEMLARADQAYHD</sequence>
<dbReference type="STRING" id="698758.AXY_13730"/>
<gene>
    <name evidence="2" type="ordered locus">AXY_13730</name>
</gene>
<accession>K0IYC0</accession>
<evidence type="ECO:0000256" key="1">
    <source>
        <dbReference type="ARBA" id="ARBA00004496"/>
    </source>
</evidence>
<dbReference type="eggNOG" id="COG2846">
    <property type="taxonomic scope" value="Bacteria"/>
</dbReference>
<dbReference type="Proteomes" id="UP000006294">
    <property type="component" value="Chromosome"/>
</dbReference>
<organism evidence="2 3">
    <name type="scientific">Amphibacillus xylanus (strain ATCC 51415 / DSM 6626 / JCM 7361 / LMG 17667 / NBRC 15112 / Ep01)</name>
    <dbReference type="NCBI Taxonomy" id="698758"/>
    <lineage>
        <taxon>Bacteria</taxon>
        <taxon>Bacillati</taxon>
        <taxon>Bacillota</taxon>
        <taxon>Bacilli</taxon>
        <taxon>Bacillales</taxon>
        <taxon>Bacillaceae</taxon>
        <taxon>Amphibacillus</taxon>
    </lineage>
</organism>